<protein>
    <submittedName>
        <fullName evidence="1">Uncharacterized protein</fullName>
    </submittedName>
</protein>
<accession>A0A139A266</accession>
<evidence type="ECO:0000313" key="2">
    <source>
        <dbReference type="Proteomes" id="UP000070544"/>
    </source>
</evidence>
<keyword evidence="2" id="KW-1185">Reference proteome</keyword>
<gene>
    <name evidence="1" type="ORF">M427DRAFT_461768</name>
</gene>
<evidence type="ECO:0000313" key="1">
    <source>
        <dbReference type="EMBL" id="KXS10789.1"/>
    </source>
</evidence>
<sequence length="106" mass="12034">MTTGSLTISSFAAHAVHLYQGPCRLEHRSPWMAYRKEVVSLIGSLPLIRVLQKGSKRAVSMERRTLLTISPRIICVALPKQSSPFFRILTCTYQNQKTMRNLCTIQ</sequence>
<reference evidence="1 2" key="1">
    <citation type="journal article" date="2015" name="Genome Biol. Evol.">
        <title>Phylogenomic analyses indicate that early fungi evolved digesting cell walls of algal ancestors of land plants.</title>
        <authorList>
            <person name="Chang Y."/>
            <person name="Wang S."/>
            <person name="Sekimoto S."/>
            <person name="Aerts A.L."/>
            <person name="Choi C."/>
            <person name="Clum A."/>
            <person name="LaButti K.M."/>
            <person name="Lindquist E.A."/>
            <person name="Yee Ngan C."/>
            <person name="Ohm R.A."/>
            <person name="Salamov A.A."/>
            <person name="Grigoriev I.V."/>
            <person name="Spatafora J.W."/>
            <person name="Berbee M.L."/>
        </authorList>
    </citation>
    <scope>NUCLEOTIDE SEQUENCE [LARGE SCALE GENOMIC DNA]</scope>
    <source>
        <strain evidence="1 2">JEL478</strain>
    </source>
</reference>
<organism evidence="1 2">
    <name type="scientific">Gonapodya prolifera (strain JEL478)</name>
    <name type="common">Monoblepharis prolifera</name>
    <dbReference type="NCBI Taxonomy" id="1344416"/>
    <lineage>
        <taxon>Eukaryota</taxon>
        <taxon>Fungi</taxon>
        <taxon>Fungi incertae sedis</taxon>
        <taxon>Chytridiomycota</taxon>
        <taxon>Chytridiomycota incertae sedis</taxon>
        <taxon>Monoblepharidomycetes</taxon>
        <taxon>Monoblepharidales</taxon>
        <taxon>Gonapodyaceae</taxon>
        <taxon>Gonapodya</taxon>
    </lineage>
</organism>
<name>A0A139A266_GONPJ</name>
<dbReference type="Proteomes" id="UP000070544">
    <property type="component" value="Unassembled WGS sequence"/>
</dbReference>
<dbReference type="AlphaFoldDB" id="A0A139A266"/>
<proteinExistence type="predicted"/>
<dbReference type="EMBL" id="KQ965814">
    <property type="protein sequence ID" value="KXS10789.1"/>
    <property type="molecule type" value="Genomic_DNA"/>
</dbReference>